<evidence type="ECO:0000259" key="1">
    <source>
        <dbReference type="Pfam" id="PF24986"/>
    </source>
</evidence>
<organism evidence="2 3">
    <name type="scientific">Candidatus Cryptobacteroides faecipullorum</name>
    <dbReference type="NCBI Taxonomy" id="2840764"/>
    <lineage>
        <taxon>Bacteria</taxon>
        <taxon>Pseudomonadati</taxon>
        <taxon>Bacteroidota</taxon>
        <taxon>Bacteroidia</taxon>
        <taxon>Bacteroidales</taxon>
        <taxon>Candidatus Cryptobacteroides</taxon>
    </lineage>
</organism>
<dbReference type="GO" id="GO:0043022">
    <property type="term" value="F:ribosome binding"/>
    <property type="evidence" value="ECO:0007669"/>
    <property type="project" value="InterPro"/>
</dbReference>
<dbReference type="SUPFAM" id="SSF50346">
    <property type="entry name" value="PRC-barrel domain"/>
    <property type="match status" value="1"/>
</dbReference>
<feature type="domain" description="Ribosome maturation factor RimM PRC barrel" evidence="1">
    <location>
        <begin position="101"/>
        <end position="169"/>
    </location>
</feature>
<accession>A0A9D9I796</accession>
<dbReference type="GO" id="GO:0006364">
    <property type="term" value="P:rRNA processing"/>
    <property type="evidence" value="ECO:0007669"/>
    <property type="project" value="InterPro"/>
</dbReference>
<dbReference type="InterPro" id="IPR011961">
    <property type="entry name" value="RimM"/>
</dbReference>
<name>A0A9D9I796_9BACT</name>
<reference evidence="2" key="1">
    <citation type="submission" date="2020-10" db="EMBL/GenBank/DDBJ databases">
        <authorList>
            <person name="Gilroy R."/>
        </authorList>
    </citation>
    <scope>NUCLEOTIDE SEQUENCE</scope>
    <source>
        <strain evidence="2">B1-15692</strain>
    </source>
</reference>
<dbReference type="InterPro" id="IPR011033">
    <property type="entry name" value="PRC_barrel-like_sf"/>
</dbReference>
<gene>
    <name evidence="2" type="ORF">IAB99_01855</name>
</gene>
<protein>
    <recommendedName>
        <fullName evidence="1">Ribosome maturation factor RimM PRC barrel domain-containing protein</fullName>
    </recommendedName>
</protein>
<dbReference type="EMBL" id="JADIMH010000011">
    <property type="protein sequence ID" value="MBO8466494.1"/>
    <property type="molecule type" value="Genomic_DNA"/>
</dbReference>
<dbReference type="GO" id="GO:0005840">
    <property type="term" value="C:ribosome"/>
    <property type="evidence" value="ECO:0007669"/>
    <property type="project" value="InterPro"/>
</dbReference>
<reference evidence="2" key="2">
    <citation type="journal article" date="2021" name="PeerJ">
        <title>Extensive microbial diversity within the chicken gut microbiome revealed by metagenomics and culture.</title>
        <authorList>
            <person name="Gilroy R."/>
            <person name="Ravi A."/>
            <person name="Getino M."/>
            <person name="Pursley I."/>
            <person name="Horton D.L."/>
            <person name="Alikhan N.F."/>
            <person name="Baker D."/>
            <person name="Gharbi K."/>
            <person name="Hall N."/>
            <person name="Watson M."/>
            <person name="Adriaenssens E.M."/>
            <person name="Foster-Nyarko E."/>
            <person name="Jarju S."/>
            <person name="Secka A."/>
            <person name="Antonio M."/>
            <person name="Oren A."/>
            <person name="Chaudhuri R.R."/>
            <person name="La Ragione R."/>
            <person name="Hildebrand F."/>
            <person name="Pallen M.J."/>
        </authorList>
    </citation>
    <scope>NUCLEOTIDE SEQUENCE</scope>
    <source>
        <strain evidence="2">B1-15692</strain>
    </source>
</reference>
<dbReference type="InterPro" id="IPR056792">
    <property type="entry name" value="PRC_RimM"/>
</dbReference>
<proteinExistence type="predicted"/>
<comment type="caution">
    <text evidence="2">The sequence shown here is derived from an EMBL/GenBank/DDBJ whole genome shotgun (WGS) entry which is preliminary data.</text>
</comment>
<dbReference type="PANTHER" id="PTHR33692">
    <property type="entry name" value="RIBOSOME MATURATION FACTOR RIMM"/>
    <property type="match status" value="1"/>
</dbReference>
<dbReference type="Gene3D" id="2.30.30.240">
    <property type="entry name" value="PRC-barrel domain"/>
    <property type="match status" value="1"/>
</dbReference>
<dbReference type="Proteomes" id="UP000823660">
    <property type="component" value="Unassembled WGS sequence"/>
</dbReference>
<sequence length="170" mass="18520">MHDLQKIAQVLKSNDTDGELVLGFRDIAPEDINVEEPVFIYFDGLPVPFFIESFRKKGQSKAIVRLTGIHGFDDAMEVTGQGVYAEAAGLDTDTVEDFSVLEGWKLLDSDEREVGMIAGFLDIPGNPCLEVTLAASSGGNNVIVPLHEDLIVSIDEKRQELTMSIPAGLI</sequence>
<dbReference type="PANTHER" id="PTHR33692:SF1">
    <property type="entry name" value="RIBOSOME MATURATION FACTOR RIMM"/>
    <property type="match status" value="1"/>
</dbReference>
<dbReference type="AlphaFoldDB" id="A0A9D9I796"/>
<dbReference type="Pfam" id="PF24986">
    <property type="entry name" value="PRC_RimM"/>
    <property type="match status" value="1"/>
</dbReference>
<evidence type="ECO:0000313" key="2">
    <source>
        <dbReference type="EMBL" id="MBO8466494.1"/>
    </source>
</evidence>
<evidence type="ECO:0000313" key="3">
    <source>
        <dbReference type="Proteomes" id="UP000823660"/>
    </source>
</evidence>